<reference evidence="4" key="1">
    <citation type="journal article" date="2014" name="Int. J. Syst. Evol. Microbiol.">
        <title>Complete genome sequence of Corynebacterium casei LMG S-19264T (=DSM 44701T), isolated from a smear-ripened cheese.</title>
        <authorList>
            <consortium name="US DOE Joint Genome Institute (JGI-PGF)"/>
            <person name="Walter F."/>
            <person name="Albersmeier A."/>
            <person name="Kalinowski J."/>
            <person name="Ruckert C."/>
        </authorList>
    </citation>
    <scope>NUCLEOTIDE SEQUENCE</scope>
    <source>
        <strain evidence="4">CGMCC 1.15152</strain>
    </source>
</reference>
<dbReference type="InterPro" id="IPR043839">
    <property type="entry name" value="PafC_HTH"/>
</dbReference>
<protein>
    <submittedName>
        <fullName evidence="4">WYL domain-containing protein</fullName>
    </submittedName>
</protein>
<feature type="domain" description="PafC HTH" evidence="2">
    <location>
        <begin position="351"/>
        <end position="470"/>
    </location>
</feature>
<reference evidence="4" key="2">
    <citation type="submission" date="2020-09" db="EMBL/GenBank/DDBJ databases">
        <authorList>
            <person name="Sun Q."/>
            <person name="Zhou Y."/>
        </authorList>
    </citation>
    <scope>NUCLEOTIDE SEQUENCE</scope>
    <source>
        <strain evidence="4">CGMCC 1.15152</strain>
    </source>
</reference>
<dbReference type="Pfam" id="PF25583">
    <property type="entry name" value="WCX"/>
    <property type="match status" value="1"/>
</dbReference>
<dbReference type="InterPro" id="IPR057727">
    <property type="entry name" value="WCX_dom"/>
</dbReference>
<dbReference type="EMBL" id="BMHO01000001">
    <property type="protein sequence ID" value="GGD40796.1"/>
    <property type="molecule type" value="Genomic_DNA"/>
</dbReference>
<feature type="domain" description="WYL" evidence="1">
    <location>
        <begin position="492"/>
        <end position="556"/>
    </location>
</feature>
<feature type="domain" description="WCX" evidence="3">
    <location>
        <begin position="251"/>
        <end position="320"/>
    </location>
</feature>
<keyword evidence="5" id="KW-1185">Reference proteome</keyword>
<dbReference type="InterPro" id="IPR026881">
    <property type="entry name" value="WYL_dom"/>
</dbReference>
<dbReference type="InterPro" id="IPR051534">
    <property type="entry name" value="CBASS_pafABC_assoc_protein"/>
</dbReference>
<dbReference type="PANTHER" id="PTHR34580:SF1">
    <property type="entry name" value="PROTEIN PAFC"/>
    <property type="match status" value="1"/>
</dbReference>
<organism evidence="4 5">
    <name type="scientific">Microbacterium faecale</name>
    <dbReference type="NCBI Taxonomy" id="1804630"/>
    <lineage>
        <taxon>Bacteria</taxon>
        <taxon>Bacillati</taxon>
        <taxon>Actinomycetota</taxon>
        <taxon>Actinomycetes</taxon>
        <taxon>Micrococcales</taxon>
        <taxon>Microbacteriaceae</taxon>
        <taxon>Microbacterium</taxon>
    </lineage>
</organism>
<gene>
    <name evidence="4" type="ORF">GCM10010915_22040</name>
</gene>
<dbReference type="PANTHER" id="PTHR34580">
    <property type="match status" value="1"/>
</dbReference>
<proteinExistence type="predicted"/>
<feature type="domain" description="WYL" evidence="1">
    <location>
        <begin position="155"/>
        <end position="219"/>
    </location>
</feature>
<name>A0A916YF21_9MICO</name>
<evidence type="ECO:0000313" key="5">
    <source>
        <dbReference type="Proteomes" id="UP000633205"/>
    </source>
</evidence>
<dbReference type="PROSITE" id="PS52050">
    <property type="entry name" value="WYL"/>
    <property type="match status" value="2"/>
</dbReference>
<sequence length="661" mass="73143">MADRIRAEERLMNLTVALLGTEVGLTRAQIFESVTGYVDRAREGVDEPALERMFERDKQQLAELGSRIQVIGDSDNPLNLREARYRIPREDNGLPEDLEFTPAELAVLSLAADAWSEATMSREARAGLRKIRALGLDVDEPIIGFTPRLSARDESFEPLQRAIDRGSEVRFDYLRPGSQRIRNRRVRPLALVQFEGRWHLHADDEGTGEPRTFLLSRIVSEVRTTGTRFDPADSVGAADRALAGLRALADRQRAVIEVTPGSEAWLRLSRRAVPSDEQGLTVPYVDAPVLADEVASYGPDARIVAPAELRDLVLDRLRAVRVLHARPADLDRAESAAPEKPKRRPAFDSSERMRVYLTLVPWLLERGEVPVAEAAREFDVTPEQMRSMLRTLTVVGGPSGGYYTGDMFDIDWNLLEQQDAILLTQTVGIDRVQRFTTREAAALIAGLQLAQAMTGLLDDDGLEDLRRKLARGSSGAGSAAVAVDAPIDEARAELSRAVRERKVVRFTYRSLKGDATTRTVDPAGMLLSSSEWYLQGWCHLREATRTFHLERMSDVVVTDEIANHAADVRPELFVPGAADVVATLRFPTRMRAMLAQFLEHAEVAESGTETYARIPIADIGTLRRIAARGGGDVEVVAPAAARDAAREWAVLTESLYVSTVD</sequence>
<evidence type="ECO:0000259" key="2">
    <source>
        <dbReference type="Pfam" id="PF19187"/>
    </source>
</evidence>
<evidence type="ECO:0000259" key="1">
    <source>
        <dbReference type="Pfam" id="PF13280"/>
    </source>
</evidence>
<evidence type="ECO:0000259" key="3">
    <source>
        <dbReference type="Pfam" id="PF25583"/>
    </source>
</evidence>
<dbReference type="Pfam" id="PF13280">
    <property type="entry name" value="WYL"/>
    <property type="match status" value="2"/>
</dbReference>
<dbReference type="Pfam" id="PF19187">
    <property type="entry name" value="HTH_PafC"/>
    <property type="match status" value="1"/>
</dbReference>
<accession>A0A916YF21</accession>
<comment type="caution">
    <text evidence="4">The sequence shown here is derived from an EMBL/GenBank/DDBJ whole genome shotgun (WGS) entry which is preliminary data.</text>
</comment>
<dbReference type="Proteomes" id="UP000633205">
    <property type="component" value="Unassembled WGS sequence"/>
</dbReference>
<dbReference type="AlphaFoldDB" id="A0A916YF21"/>
<dbReference type="RefSeq" id="WP_188712275.1">
    <property type="nucleotide sequence ID" value="NZ_BMHO01000001.1"/>
</dbReference>
<evidence type="ECO:0000313" key="4">
    <source>
        <dbReference type="EMBL" id="GGD40796.1"/>
    </source>
</evidence>